<dbReference type="EMBL" id="JALLPB020000387">
    <property type="protein sequence ID" value="KAL3809657.1"/>
    <property type="molecule type" value="Genomic_DNA"/>
</dbReference>
<dbReference type="Gene3D" id="1.20.58.390">
    <property type="entry name" value="Neurotransmitter-gated ion-channel transmembrane domain"/>
    <property type="match status" value="1"/>
</dbReference>
<proteinExistence type="predicted"/>
<keyword evidence="10" id="KW-1185">Reference proteome</keyword>
<evidence type="ECO:0000259" key="7">
    <source>
        <dbReference type="Pfam" id="PF02931"/>
    </source>
</evidence>
<dbReference type="InterPro" id="IPR006201">
    <property type="entry name" value="Neur_channel"/>
</dbReference>
<keyword evidence="4 6" id="KW-0472">Membrane</keyword>
<dbReference type="InterPro" id="IPR038050">
    <property type="entry name" value="Neuro_actylchol_rec"/>
</dbReference>
<evidence type="ECO:0000256" key="1">
    <source>
        <dbReference type="ARBA" id="ARBA00004141"/>
    </source>
</evidence>
<dbReference type="SUPFAM" id="SSF63712">
    <property type="entry name" value="Nicotinic receptor ligand binding domain-like"/>
    <property type="match status" value="1"/>
</dbReference>
<name>A0ABD3R9Y0_9STRA</name>
<feature type="transmembrane region" description="Helical" evidence="6">
    <location>
        <begin position="400"/>
        <end position="421"/>
    </location>
</feature>
<protein>
    <recommendedName>
        <fullName evidence="7">Neurotransmitter-gated ion-channel ligand-binding domain-containing protein</fullName>
    </recommendedName>
</protein>
<keyword evidence="2 6" id="KW-0812">Transmembrane</keyword>
<dbReference type="Pfam" id="PF02931">
    <property type="entry name" value="Neur_chan_LBD"/>
    <property type="match status" value="1"/>
</dbReference>
<evidence type="ECO:0000256" key="4">
    <source>
        <dbReference type="ARBA" id="ARBA00023136"/>
    </source>
</evidence>
<dbReference type="GO" id="GO:0016020">
    <property type="term" value="C:membrane"/>
    <property type="evidence" value="ECO:0007669"/>
    <property type="project" value="UniProtKB-SubCell"/>
</dbReference>
<evidence type="ECO:0000313" key="9">
    <source>
        <dbReference type="EMBL" id="KAL3809657.1"/>
    </source>
</evidence>
<dbReference type="SUPFAM" id="SSF90112">
    <property type="entry name" value="Neurotransmitter-gated ion-channel transmembrane pore"/>
    <property type="match status" value="1"/>
</dbReference>
<dbReference type="AlphaFoldDB" id="A0ABD3R9Y0"/>
<reference evidence="9 10" key="1">
    <citation type="submission" date="2024-10" db="EMBL/GenBank/DDBJ databases">
        <title>Updated reference genomes for cyclostephanoid diatoms.</title>
        <authorList>
            <person name="Roberts W.R."/>
            <person name="Alverson A.J."/>
        </authorList>
    </citation>
    <scope>NUCLEOTIDE SEQUENCE [LARGE SCALE GENOMIC DNA]</scope>
    <source>
        <strain evidence="9 10">AJA228-03</strain>
    </source>
</reference>
<dbReference type="PANTHER" id="PTHR18945">
    <property type="entry name" value="NEUROTRANSMITTER GATED ION CHANNEL"/>
    <property type="match status" value="1"/>
</dbReference>
<evidence type="ECO:0000256" key="5">
    <source>
        <dbReference type="SAM" id="MobiDB-lite"/>
    </source>
</evidence>
<feature type="domain" description="Neurotransmitter-gated ion-channel ligand-binding" evidence="7">
    <location>
        <begin position="144"/>
        <end position="244"/>
    </location>
</feature>
<organism evidence="9 10">
    <name type="scientific">Cyclostephanos tholiformis</name>
    <dbReference type="NCBI Taxonomy" id="382380"/>
    <lineage>
        <taxon>Eukaryota</taxon>
        <taxon>Sar</taxon>
        <taxon>Stramenopiles</taxon>
        <taxon>Ochrophyta</taxon>
        <taxon>Bacillariophyta</taxon>
        <taxon>Coscinodiscophyceae</taxon>
        <taxon>Thalassiosirophycidae</taxon>
        <taxon>Stephanodiscales</taxon>
        <taxon>Stephanodiscaceae</taxon>
        <taxon>Cyclostephanos</taxon>
    </lineage>
</organism>
<dbReference type="InterPro" id="IPR006202">
    <property type="entry name" value="Neur_chan_lig-bd"/>
</dbReference>
<evidence type="ECO:0000313" key="10">
    <source>
        <dbReference type="Proteomes" id="UP001530377"/>
    </source>
</evidence>
<gene>
    <name evidence="9" type="ORF">ACHAXA_000340</name>
    <name evidence="8" type="ORF">ACHAXA_006422</name>
</gene>
<dbReference type="InterPro" id="IPR036719">
    <property type="entry name" value="Neuro-gated_channel_TM_sf"/>
</dbReference>
<evidence type="ECO:0000256" key="2">
    <source>
        <dbReference type="ARBA" id="ARBA00022692"/>
    </source>
</evidence>
<sequence>MRRGARGELARRRITVDADTAEFSRSYDSSAEPVGLDMAGHDTYLLGPKIVMLDSFIIDLLNVDTGAQTFRLKLLVNMDWEDDGTIEPELKAKRNLRPSYNEMETPSSISTFGRRTSESSQEGTAYKTGKYILKREFRDDALSTTWNPEVVLVNAIADESPIEAGSKFHSVQILSGRPMVSRSVLYQPECRCAFSFANFPFDETDLVVKFSSNKWNSEQVKFMWSHRLHNSYGNEFQLKRRFSNLRKKVHEEAVGGVGLSEFEIISVRVECEEKEMNCMSRYDNAEGAFSEAHLIIHVRRDPYSYLFRVAAVVELLMLLEVLSFLTHDDDLSGRFSISGTIFLAMVSLYGPMAESLPKVSVVTRGDKWHFQNFVLLFASNVENLAACLLRKYIFMRHYNFVEFSLAIVYLYYVARNLFWFIEPLKEREDYALLLTWLDGRAEHLHQVISTIFPWNKNSVDIDKPIVGGRKMTQAARAIIALDKIDSASKQVALGGTIIDDASTNNNRNNYRADVRPQDLVVASDKDDAMASKQLHTVQSIEEPETIIVREASLTSQISLLSSSSTTLKEGTIEKTLVTDDDDGAYEDAASVPSERLRRGQGWAFQKLAWRKNRGRLLGIFTPK</sequence>
<accession>A0ABD3R9Y0</accession>
<feature type="region of interest" description="Disordered" evidence="5">
    <location>
        <begin position="103"/>
        <end position="123"/>
    </location>
</feature>
<dbReference type="InterPro" id="IPR036734">
    <property type="entry name" value="Neur_chan_lig-bd_sf"/>
</dbReference>
<feature type="transmembrane region" description="Helical" evidence="6">
    <location>
        <begin position="331"/>
        <end position="350"/>
    </location>
</feature>
<feature type="transmembrane region" description="Helical" evidence="6">
    <location>
        <begin position="305"/>
        <end position="325"/>
    </location>
</feature>
<comment type="caution">
    <text evidence="9">The sequence shown here is derived from an EMBL/GenBank/DDBJ whole genome shotgun (WGS) entry which is preliminary data.</text>
</comment>
<dbReference type="Gene3D" id="2.70.170.10">
    <property type="entry name" value="Neurotransmitter-gated ion-channel ligand-binding domain"/>
    <property type="match status" value="1"/>
</dbReference>
<evidence type="ECO:0000256" key="3">
    <source>
        <dbReference type="ARBA" id="ARBA00022989"/>
    </source>
</evidence>
<dbReference type="Proteomes" id="UP001530377">
    <property type="component" value="Unassembled WGS sequence"/>
</dbReference>
<comment type="subcellular location">
    <subcellularLocation>
        <location evidence="1">Membrane</location>
        <topology evidence="1">Multi-pass membrane protein</topology>
    </subcellularLocation>
</comment>
<evidence type="ECO:0000256" key="6">
    <source>
        <dbReference type="SAM" id="Phobius"/>
    </source>
</evidence>
<dbReference type="EMBL" id="JALLPB020000914">
    <property type="protein sequence ID" value="KAL3806002.1"/>
    <property type="molecule type" value="Genomic_DNA"/>
</dbReference>
<evidence type="ECO:0000313" key="8">
    <source>
        <dbReference type="EMBL" id="KAL3806002.1"/>
    </source>
</evidence>
<keyword evidence="3 6" id="KW-1133">Transmembrane helix</keyword>